<dbReference type="Proteomes" id="UP001209570">
    <property type="component" value="Unassembled WGS sequence"/>
</dbReference>
<keyword evidence="5" id="KW-0067">ATP-binding</keyword>
<dbReference type="EMBL" id="JAKCXM010000203">
    <property type="protein sequence ID" value="KAJ0398821.1"/>
    <property type="molecule type" value="Genomic_DNA"/>
</dbReference>
<comment type="caution">
    <text evidence="9">The sequence shown here is derived from an EMBL/GenBank/DDBJ whole genome shotgun (WGS) entry which is preliminary data.</text>
</comment>
<dbReference type="Gene3D" id="3.30.300.30">
    <property type="match status" value="1"/>
</dbReference>
<dbReference type="EC" id="6.2.1.1" evidence="2"/>
<dbReference type="GO" id="GO:0006085">
    <property type="term" value="P:acetyl-CoA biosynthetic process"/>
    <property type="evidence" value="ECO:0007669"/>
    <property type="project" value="TreeGrafter"/>
</dbReference>
<dbReference type="GO" id="GO:0005524">
    <property type="term" value="F:ATP binding"/>
    <property type="evidence" value="ECO:0007669"/>
    <property type="project" value="UniProtKB-KW"/>
</dbReference>
<organism evidence="9 10">
    <name type="scientific">Pythium insidiosum</name>
    <name type="common">Pythiosis disease agent</name>
    <dbReference type="NCBI Taxonomy" id="114742"/>
    <lineage>
        <taxon>Eukaryota</taxon>
        <taxon>Sar</taxon>
        <taxon>Stramenopiles</taxon>
        <taxon>Oomycota</taxon>
        <taxon>Peronosporomycetes</taxon>
        <taxon>Pythiales</taxon>
        <taxon>Pythiaceae</taxon>
        <taxon>Pythium</taxon>
    </lineage>
</organism>
<gene>
    <name evidence="9" type="ORF">P43SY_004952</name>
</gene>
<dbReference type="InterPro" id="IPR025110">
    <property type="entry name" value="AMP-bd_C"/>
</dbReference>
<dbReference type="InterPro" id="IPR045851">
    <property type="entry name" value="AMP-bd_C_sf"/>
</dbReference>
<protein>
    <recommendedName>
        <fullName evidence="2">acetate--CoA ligase</fullName>
        <ecNumber evidence="2">6.2.1.1</ecNumber>
    </recommendedName>
</protein>
<keyword evidence="10" id="KW-1185">Reference proteome</keyword>
<feature type="domain" description="Acetyl-coenzyme A synthetase N-terminal" evidence="8">
    <location>
        <begin position="28"/>
        <end position="84"/>
    </location>
</feature>
<dbReference type="InterPro" id="IPR032387">
    <property type="entry name" value="ACAS_N"/>
</dbReference>
<evidence type="ECO:0000259" key="8">
    <source>
        <dbReference type="Pfam" id="PF16177"/>
    </source>
</evidence>
<keyword evidence="3" id="KW-0436">Ligase</keyword>
<evidence type="ECO:0000256" key="1">
    <source>
        <dbReference type="ARBA" id="ARBA00006432"/>
    </source>
</evidence>
<proteinExistence type="inferred from homology"/>
<dbReference type="GO" id="GO:0003987">
    <property type="term" value="F:acetate-CoA ligase activity"/>
    <property type="evidence" value="ECO:0007669"/>
    <property type="project" value="UniProtKB-EC"/>
</dbReference>
<reference evidence="9" key="1">
    <citation type="submission" date="2021-12" db="EMBL/GenBank/DDBJ databases">
        <title>Prjna785345.</title>
        <authorList>
            <person name="Rujirawat T."/>
            <person name="Krajaejun T."/>
        </authorList>
    </citation>
    <scope>NUCLEOTIDE SEQUENCE</scope>
    <source>
        <strain evidence="9">Pi057C3</strain>
    </source>
</reference>
<sequence length="633" mass="69988">MATQEETPSYPIIPSVAQNAHIRGLAQYEALYKESIENPSAFWARLARDNLLWFREFDFPMSGSLTKGDIAWFVNGKLNISVNCIDRHIPTKGDKVAIVWESDEPGHCRHITYKELLAEVCRIANAMKAAGVKKGDTVAIYMPMIPEVAFVMLACTRIGAIHSVVFAGFSSDSLRDRIVDARSQWVFTSDEGKRGGRTLPLKEIVDHAVHGLDFVRKVFVFKRTNSSLVGLNKHIDIDMSVELPKHRPYCPPEWMDSEDLMFILYTSGSTGTPKGVAHTTAGYLLYAMLTTNYIVYGPLANGATTVMFESTPVYPDPGRYWDLVQRHKITTFYTAPTAIRALMAHGDEHVKKYDRSTLRILGSVGEPINPEAWRWYYEVVGERKCYIADTYWQTETGGHVGTGLPGVTPMKPGSCTRPFFGIDFVITDDKGNIIEGNNVEGELCIRHPWPGMARTVYGDHNRYLAVYMTSHKGLYFTGDGVRRDNEGYLFITGRIDDVLSTSGHRIGTAEVESALVAHNLVAEAAVIGIPHKIKGEGICCFVTLISAAQPSPQVSQELVQQVRHVIGAFASPDVIVFAPGLPKTRSGKIMRRVLRKIAAGEEGQLGDVSTLADPAVVPILIANMKEALVGKKL</sequence>
<evidence type="ECO:0000256" key="4">
    <source>
        <dbReference type="ARBA" id="ARBA00022741"/>
    </source>
</evidence>
<dbReference type="PANTHER" id="PTHR24095">
    <property type="entry name" value="ACETYL-COENZYME A SYNTHETASE"/>
    <property type="match status" value="1"/>
</dbReference>
<dbReference type="AlphaFoldDB" id="A0AAD5Q5W6"/>
<dbReference type="Pfam" id="PF13193">
    <property type="entry name" value="AMP-binding_C"/>
    <property type="match status" value="1"/>
</dbReference>
<feature type="domain" description="AMP-binding enzyme C-terminal" evidence="7">
    <location>
        <begin position="510"/>
        <end position="588"/>
    </location>
</feature>
<dbReference type="PANTHER" id="PTHR24095:SF14">
    <property type="entry name" value="ACETYL-COENZYME A SYNTHETASE 1"/>
    <property type="match status" value="1"/>
</dbReference>
<dbReference type="SUPFAM" id="SSF56801">
    <property type="entry name" value="Acetyl-CoA synthetase-like"/>
    <property type="match status" value="1"/>
</dbReference>
<evidence type="ECO:0000256" key="3">
    <source>
        <dbReference type="ARBA" id="ARBA00022598"/>
    </source>
</evidence>
<comment type="similarity">
    <text evidence="1">Belongs to the ATP-dependent AMP-binding enzyme family.</text>
</comment>
<dbReference type="InterPro" id="IPR020845">
    <property type="entry name" value="AMP-binding_CS"/>
</dbReference>
<evidence type="ECO:0000313" key="10">
    <source>
        <dbReference type="Proteomes" id="UP001209570"/>
    </source>
</evidence>
<evidence type="ECO:0000259" key="6">
    <source>
        <dbReference type="Pfam" id="PF00501"/>
    </source>
</evidence>
<dbReference type="FunFam" id="3.30.300.30:FF:000004">
    <property type="entry name" value="Acetyl-coenzyme A synthetase"/>
    <property type="match status" value="1"/>
</dbReference>
<evidence type="ECO:0000256" key="2">
    <source>
        <dbReference type="ARBA" id="ARBA00013275"/>
    </source>
</evidence>
<keyword evidence="4" id="KW-0547">Nucleotide-binding</keyword>
<dbReference type="Pfam" id="PF16177">
    <property type="entry name" value="ACAS_N"/>
    <property type="match status" value="1"/>
</dbReference>
<evidence type="ECO:0000313" key="9">
    <source>
        <dbReference type="EMBL" id="KAJ0398821.1"/>
    </source>
</evidence>
<accession>A0AAD5Q5W6</accession>
<evidence type="ECO:0000259" key="7">
    <source>
        <dbReference type="Pfam" id="PF13193"/>
    </source>
</evidence>
<dbReference type="Gene3D" id="3.40.50.12780">
    <property type="entry name" value="N-terminal domain of ligase-like"/>
    <property type="match status" value="2"/>
</dbReference>
<name>A0AAD5Q5W6_PYTIN</name>
<dbReference type="InterPro" id="IPR042099">
    <property type="entry name" value="ANL_N_sf"/>
</dbReference>
<evidence type="ECO:0000256" key="5">
    <source>
        <dbReference type="ARBA" id="ARBA00022840"/>
    </source>
</evidence>
<dbReference type="PROSITE" id="PS00455">
    <property type="entry name" value="AMP_BINDING"/>
    <property type="match status" value="1"/>
</dbReference>
<dbReference type="InterPro" id="IPR000873">
    <property type="entry name" value="AMP-dep_synth/lig_dom"/>
</dbReference>
<dbReference type="Pfam" id="PF00501">
    <property type="entry name" value="AMP-binding"/>
    <property type="match status" value="1"/>
</dbReference>
<feature type="domain" description="AMP-dependent synthetase/ligase" evidence="6">
    <location>
        <begin position="87"/>
        <end position="453"/>
    </location>
</feature>
<dbReference type="CDD" id="cd05966">
    <property type="entry name" value="ACS"/>
    <property type="match status" value="1"/>
</dbReference>